<sequence>MAKKVGVDMKCKPIHGNHVAAPTGHVVIQVPGVHSQTPSPAGQADDDSEVPPSTVCTIIGRFKDVFRLG</sequence>
<name>A0A1L9VVL9_ASPGL</name>
<reference evidence="3" key="1">
    <citation type="journal article" date="2017" name="Genome Biol.">
        <title>Comparative genomics reveals high biological diversity and specific adaptations in the industrially and medically important fungal genus Aspergillus.</title>
        <authorList>
            <person name="de Vries R.P."/>
            <person name="Riley R."/>
            <person name="Wiebenga A."/>
            <person name="Aguilar-Osorio G."/>
            <person name="Amillis S."/>
            <person name="Uchima C.A."/>
            <person name="Anderluh G."/>
            <person name="Asadollahi M."/>
            <person name="Askin M."/>
            <person name="Barry K."/>
            <person name="Battaglia E."/>
            <person name="Bayram O."/>
            <person name="Benocci T."/>
            <person name="Braus-Stromeyer S.A."/>
            <person name="Caldana C."/>
            <person name="Canovas D."/>
            <person name="Cerqueira G.C."/>
            <person name="Chen F."/>
            <person name="Chen W."/>
            <person name="Choi C."/>
            <person name="Clum A."/>
            <person name="Dos Santos R.A."/>
            <person name="Damasio A.R."/>
            <person name="Diallinas G."/>
            <person name="Emri T."/>
            <person name="Fekete E."/>
            <person name="Flipphi M."/>
            <person name="Freyberg S."/>
            <person name="Gallo A."/>
            <person name="Gournas C."/>
            <person name="Habgood R."/>
            <person name="Hainaut M."/>
            <person name="Harispe M.L."/>
            <person name="Henrissat B."/>
            <person name="Hilden K.S."/>
            <person name="Hope R."/>
            <person name="Hossain A."/>
            <person name="Karabika E."/>
            <person name="Karaffa L."/>
            <person name="Karanyi Z."/>
            <person name="Krasevec N."/>
            <person name="Kuo A."/>
            <person name="Kusch H."/>
            <person name="LaButti K."/>
            <person name="Lagendijk E.L."/>
            <person name="Lapidus A."/>
            <person name="Levasseur A."/>
            <person name="Lindquist E."/>
            <person name="Lipzen A."/>
            <person name="Logrieco A.F."/>
            <person name="MacCabe A."/>
            <person name="Maekelae M.R."/>
            <person name="Malavazi I."/>
            <person name="Melin P."/>
            <person name="Meyer V."/>
            <person name="Mielnichuk N."/>
            <person name="Miskei M."/>
            <person name="Molnar A.P."/>
            <person name="Mule G."/>
            <person name="Ngan C.Y."/>
            <person name="Orejas M."/>
            <person name="Orosz E."/>
            <person name="Ouedraogo J.P."/>
            <person name="Overkamp K.M."/>
            <person name="Park H.-S."/>
            <person name="Perrone G."/>
            <person name="Piumi F."/>
            <person name="Punt P.J."/>
            <person name="Ram A.F."/>
            <person name="Ramon A."/>
            <person name="Rauscher S."/>
            <person name="Record E."/>
            <person name="Riano-Pachon D.M."/>
            <person name="Robert V."/>
            <person name="Roehrig J."/>
            <person name="Ruller R."/>
            <person name="Salamov A."/>
            <person name="Salih N.S."/>
            <person name="Samson R.A."/>
            <person name="Sandor E."/>
            <person name="Sanguinetti M."/>
            <person name="Schuetze T."/>
            <person name="Sepcic K."/>
            <person name="Shelest E."/>
            <person name="Sherlock G."/>
            <person name="Sophianopoulou V."/>
            <person name="Squina F.M."/>
            <person name="Sun H."/>
            <person name="Susca A."/>
            <person name="Todd R.B."/>
            <person name="Tsang A."/>
            <person name="Unkles S.E."/>
            <person name="van de Wiele N."/>
            <person name="van Rossen-Uffink D."/>
            <person name="Oliveira J.V."/>
            <person name="Vesth T.C."/>
            <person name="Visser J."/>
            <person name="Yu J.-H."/>
            <person name="Zhou M."/>
            <person name="Andersen M.R."/>
            <person name="Archer D.B."/>
            <person name="Baker S.E."/>
            <person name="Benoit I."/>
            <person name="Brakhage A.A."/>
            <person name="Braus G.H."/>
            <person name="Fischer R."/>
            <person name="Frisvad J.C."/>
            <person name="Goldman G.H."/>
            <person name="Houbraken J."/>
            <person name="Oakley B."/>
            <person name="Pocsi I."/>
            <person name="Scazzocchio C."/>
            <person name="Seiboth B."/>
            <person name="vanKuyk P.A."/>
            <person name="Wortman J."/>
            <person name="Dyer P.S."/>
            <person name="Grigoriev I.V."/>
        </authorList>
    </citation>
    <scope>NUCLEOTIDE SEQUENCE [LARGE SCALE GENOMIC DNA]</scope>
    <source>
        <strain evidence="3">CBS 516.65</strain>
    </source>
</reference>
<proteinExistence type="predicted"/>
<evidence type="ECO:0000313" key="3">
    <source>
        <dbReference type="Proteomes" id="UP000184300"/>
    </source>
</evidence>
<dbReference type="AlphaFoldDB" id="A0A1L9VVL9"/>
<dbReference type="EMBL" id="KV878890">
    <property type="protein sequence ID" value="OJJ87958.1"/>
    <property type="molecule type" value="Genomic_DNA"/>
</dbReference>
<dbReference type="VEuPathDB" id="FungiDB:ASPGLDRAFT_43040"/>
<gene>
    <name evidence="2" type="ORF">ASPGLDRAFT_43040</name>
</gene>
<accession>A0A1L9VVL9</accession>
<protein>
    <submittedName>
        <fullName evidence="2">Uncharacterized protein</fullName>
    </submittedName>
</protein>
<keyword evidence="3" id="KW-1185">Reference proteome</keyword>
<organism evidence="2 3">
    <name type="scientific">Aspergillus glaucus CBS 516.65</name>
    <dbReference type="NCBI Taxonomy" id="1160497"/>
    <lineage>
        <taxon>Eukaryota</taxon>
        <taxon>Fungi</taxon>
        <taxon>Dikarya</taxon>
        <taxon>Ascomycota</taxon>
        <taxon>Pezizomycotina</taxon>
        <taxon>Eurotiomycetes</taxon>
        <taxon>Eurotiomycetidae</taxon>
        <taxon>Eurotiales</taxon>
        <taxon>Aspergillaceae</taxon>
        <taxon>Aspergillus</taxon>
        <taxon>Aspergillus subgen. Aspergillus</taxon>
    </lineage>
</organism>
<dbReference type="RefSeq" id="XP_022404641.1">
    <property type="nucleotide sequence ID" value="XM_022545729.1"/>
</dbReference>
<evidence type="ECO:0000313" key="2">
    <source>
        <dbReference type="EMBL" id="OJJ87958.1"/>
    </source>
</evidence>
<feature type="region of interest" description="Disordered" evidence="1">
    <location>
        <begin position="32"/>
        <end position="51"/>
    </location>
</feature>
<dbReference type="GeneID" id="34461990"/>
<evidence type="ECO:0000256" key="1">
    <source>
        <dbReference type="SAM" id="MobiDB-lite"/>
    </source>
</evidence>
<dbReference type="Proteomes" id="UP000184300">
    <property type="component" value="Unassembled WGS sequence"/>
</dbReference>